<dbReference type="SUPFAM" id="SSF52540">
    <property type="entry name" value="P-loop containing nucleoside triphosphate hydrolases"/>
    <property type="match status" value="1"/>
</dbReference>
<evidence type="ECO:0000313" key="2">
    <source>
        <dbReference type="EMBL" id="WGW05674.1"/>
    </source>
</evidence>
<reference evidence="2 3" key="1">
    <citation type="submission" date="2023-05" db="EMBL/GenBank/DDBJ databases">
        <title>YMD87, complete Genome.</title>
        <authorList>
            <person name="Zhang J."/>
            <person name="Xu X."/>
        </authorList>
    </citation>
    <scope>NUCLEOTIDE SEQUENCE [LARGE SCALE GENOMIC DNA]</scope>
    <source>
        <strain evidence="2 3">YMD87</strain>
    </source>
</reference>
<dbReference type="RefSeq" id="WP_282302298.1">
    <property type="nucleotide sequence ID" value="NZ_CP124616.1"/>
</dbReference>
<dbReference type="InterPro" id="IPR027417">
    <property type="entry name" value="P-loop_NTPase"/>
</dbReference>
<evidence type="ECO:0000313" key="3">
    <source>
        <dbReference type="Proteomes" id="UP001241605"/>
    </source>
</evidence>
<evidence type="ECO:0000259" key="1">
    <source>
        <dbReference type="Pfam" id="PF13614"/>
    </source>
</evidence>
<dbReference type="Pfam" id="PF13614">
    <property type="entry name" value="AAA_31"/>
    <property type="match status" value="1"/>
</dbReference>
<dbReference type="InterPro" id="IPR050678">
    <property type="entry name" value="DNA_Partitioning_ATPase"/>
</dbReference>
<feature type="domain" description="AAA" evidence="1">
    <location>
        <begin position="1"/>
        <end position="221"/>
    </location>
</feature>
<organism evidence="2 3">
    <name type="scientific">Tropicibacter oceani</name>
    <dbReference type="NCBI Taxonomy" id="3058420"/>
    <lineage>
        <taxon>Bacteria</taxon>
        <taxon>Pseudomonadati</taxon>
        <taxon>Pseudomonadota</taxon>
        <taxon>Alphaproteobacteria</taxon>
        <taxon>Rhodobacterales</taxon>
        <taxon>Roseobacteraceae</taxon>
        <taxon>Tropicibacter</taxon>
    </lineage>
</organism>
<dbReference type="EMBL" id="CP124616">
    <property type="protein sequence ID" value="WGW05674.1"/>
    <property type="molecule type" value="Genomic_DNA"/>
</dbReference>
<keyword evidence="3" id="KW-1185">Reference proteome</keyword>
<accession>A0ABY8QM13</accession>
<dbReference type="Proteomes" id="UP001241605">
    <property type="component" value="Chromosome"/>
</dbReference>
<proteinExistence type="predicted"/>
<protein>
    <submittedName>
        <fullName evidence="2">ParA family protein</fullName>
    </submittedName>
</protein>
<dbReference type="CDD" id="cd02042">
    <property type="entry name" value="ParAB_family"/>
    <property type="match status" value="1"/>
</dbReference>
<dbReference type="PANTHER" id="PTHR13696">
    <property type="entry name" value="P-LOOP CONTAINING NUCLEOSIDE TRIPHOSPHATE HYDROLASE"/>
    <property type="match status" value="1"/>
</dbReference>
<gene>
    <name evidence="2" type="ORF">QF118_09060</name>
</gene>
<sequence>MKILTVFNNKGGVGKTTLTYHMAHALAEKGVRVLMIDLDPQCNLTVYALEEEVIEKIWLPEDDFIEDFKAARGEMSEKKFNKFSSQQRSVHFALKPIEDGTEELRELPPPLNITDNLDLVPGRLTLHTFESKVAERFSSVYSGDPLSIRTATAVRAMAESYADDYNYDIVVLDTSPSLGALNRNVLSQADAFIIPGNPDLFSVYGIRNIGAALGQWKKQYDSIFTLLSDAKRHKFSKQFVKFLGFTLYNARRLQGSKSTNEMGIATAHYNYAKKLPDVVFSAIPSDLMAGVDKARLKVSIGDEAVIYGHNTLPSMAQKYHLPMWLLPSSNDLEPDDARTIRGNKRIYEATQGAYAKFAADVIDRLKAV</sequence>
<dbReference type="InterPro" id="IPR025669">
    <property type="entry name" value="AAA_dom"/>
</dbReference>
<dbReference type="PANTHER" id="PTHR13696:SF99">
    <property type="entry name" value="COBYRINIC ACID AC-DIAMIDE SYNTHASE"/>
    <property type="match status" value="1"/>
</dbReference>
<dbReference type="Gene3D" id="3.40.50.300">
    <property type="entry name" value="P-loop containing nucleotide triphosphate hydrolases"/>
    <property type="match status" value="1"/>
</dbReference>
<name>A0ABY8QM13_9RHOB</name>